<proteinExistence type="predicted"/>
<dbReference type="Proteomes" id="UP001056384">
    <property type="component" value="Chromosome 14"/>
</dbReference>
<dbReference type="EMBL" id="CP099431">
    <property type="protein sequence ID" value="USW59636.1"/>
    <property type="molecule type" value="Genomic_DNA"/>
</dbReference>
<sequence>MSSSSSTFVDLFIDSKLIPLPFANRLDQSNFFFLAAVFGAADETVRRGEIASLEILTNENEDPKAWLRLLNIHWFKSLLDKCFGSQNSASSLAARPVITWSSFLEPKLQERALCQAALGVFHTSYKRVAPGTSKETQQKETAFKAFKQSWEKTKTHAQTEQPPHPSGGPHHAQIPGAFPQTPRRPDGGRRNSPVSDSVDLTGKHKPVWKLRHDPVLQPFPSSPVDLSPEESTQGRGCQNSQAPGGHHHTGKKQTASRDVALRSSFPAGIHQLAGRSTPAQGHVRQSEGQKMAQQDTSPQPLNYSQINRSFDKSTQAEDHQMEASTYPKLPTALVDNNLEPNGIFSVQIPRAQWPNGPLTALIPPGAPLSPTDMSIASQIPFIEVRYPAPTFSLPSTTTVLSPPPPRPLPGLNGPSESFQECTPQAEHQLPQTLLRGTSLPPPAQPAAPGLNVPAHENRAEPPPPITYQYLIECFGPFLGIFPCR</sequence>
<organism evidence="2 3">
    <name type="scientific">Septoria linicola</name>
    <dbReference type="NCBI Taxonomy" id="215465"/>
    <lineage>
        <taxon>Eukaryota</taxon>
        <taxon>Fungi</taxon>
        <taxon>Dikarya</taxon>
        <taxon>Ascomycota</taxon>
        <taxon>Pezizomycotina</taxon>
        <taxon>Dothideomycetes</taxon>
        <taxon>Dothideomycetidae</taxon>
        <taxon>Mycosphaerellales</taxon>
        <taxon>Mycosphaerellaceae</taxon>
        <taxon>Septoria</taxon>
    </lineage>
</organism>
<evidence type="ECO:0000313" key="3">
    <source>
        <dbReference type="Proteomes" id="UP001056384"/>
    </source>
</evidence>
<protein>
    <submittedName>
        <fullName evidence="2">Uncharacterized protein</fullName>
    </submittedName>
</protein>
<feature type="compositionally biased region" description="Polar residues" evidence="1">
    <location>
        <begin position="229"/>
        <end position="242"/>
    </location>
</feature>
<reference evidence="2" key="1">
    <citation type="submission" date="2022-06" db="EMBL/GenBank/DDBJ databases">
        <title>Complete genome sequences of two strains of the flax pathogen Septoria linicola.</title>
        <authorList>
            <person name="Lapalu N."/>
            <person name="Simon A."/>
            <person name="Demenou B."/>
            <person name="Paumier D."/>
            <person name="Guillot M.-P."/>
            <person name="Gout L."/>
            <person name="Valade R."/>
        </authorList>
    </citation>
    <scope>NUCLEOTIDE SEQUENCE</scope>
    <source>
        <strain evidence="2">SE15195</strain>
    </source>
</reference>
<dbReference type="AlphaFoldDB" id="A0A9Q9BB10"/>
<feature type="compositionally biased region" description="Polar residues" evidence="1">
    <location>
        <begin position="286"/>
        <end position="305"/>
    </location>
</feature>
<evidence type="ECO:0000313" key="2">
    <source>
        <dbReference type="EMBL" id="USW59636.1"/>
    </source>
</evidence>
<accession>A0A9Q9BB10</accession>
<feature type="region of interest" description="Disordered" evidence="1">
    <location>
        <begin position="395"/>
        <end position="459"/>
    </location>
</feature>
<name>A0A9Q9BB10_9PEZI</name>
<feature type="region of interest" description="Disordered" evidence="1">
    <location>
        <begin position="273"/>
        <end position="305"/>
    </location>
</feature>
<feature type="region of interest" description="Disordered" evidence="1">
    <location>
        <begin position="150"/>
        <end position="257"/>
    </location>
</feature>
<evidence type="ECO:0000256" key="1">
    <source>
        <dbReference type="SAM" id="MobiDB-lite"/>
    </source>
</evidence>
<keyword evidence="3" id="KW-1185">Reference proteome</keyword>
<gene>
    <name evidence="2" type="ORF">Slin15195_G129550</name>
</gene>